<organism evidence="2">
    <name type="scientific">Desulfobacca acetoxidans</name>
    <dbReference type="NCBI Taxonomy" id="60893"/>
    <lineage>
        <taxon>Bacteria</taxon>
        <taxon>Pseudomonadati</taxon>
        <taxon>Thermodesulfobacteriota</taxon>
        <taxon>Desulfobaccia</taxon>
        <taxon>Desulfobaccales</taxon>
        <taxon>Desulfobaccaceae</taxon>
        <taxon>Desulfobacca</taxon>
    </lineage>
</organism>
<dbReference type="PIRSF" id="PIRSF037004">
    <property type="entry name" value="UCP037004"/>
    <property type="match status" value="1"/>
</dbReference>
<dbReference type="Pfam" id="PF04463">
    <property type="entry name" value="2-thiour_desulf"/>
    <property type="match status" value="1"/>
</dbReference>
<sequence length="316" mass="36570">MPMKIKLGISACLLGEKVRFDGGHKLDRYITETLGKFIEFVPVCPEVECGLGVPREAMHLVAAPDGPRLVTVRSGVDHTERLLAWARKRVVELEQEELCGFIFKSDSPSSGMERVKIYSGKGMASRTGVGLFAREFMRHFPLLPVEEEGRLHDPGLRENFLERLFTLKRWRDTLALGPKPGHLVEFHTRHKLLIMSHSPKHHKLLGKLVAQIKEIPLPEFCERYQTLLMEALRLKTTIKKNVNVLLHIMGYFKKNLSPAEKEELLEIIDEYRKEYIPLIVPITLLNHYVRKYEQPYLKAQYYLNPHPIELKLRNHV</sequence>
<dbReference type="Pfam" id="PF08349">
    <property type="entry name" value="DUF1722"/>
    <property type="match status" value="1"/>
</dbReference>
<dbReference type="PANTHER" id="PTHR30087:SF0">
    <property type="entry name" value="INNER MEMBRANE PROTEIN"/>
    <property type="match status" value="1"/>
</dbReference>
<evidence type="ECO:0000313" key="2">
    <source>
        <dbReference type="EMBL" id="HHS28403.1"/>
    </source>
</evidence>
<protein>
    <submittedName>
        <fullName evidence="2">DUF1722 domain-containing protein</fullName>
    </submittedName>
</protein>
<dbReference type="InterPro" id="IPR007553">
    <property type="entry name" value="2-thiour_desulf"/>
</dbReference>
<name>A0A7V6DNP5_9BACT</name>
<evidence type="ECO:0000259" key="1">
    <source>
        <dbReference type="Pfam" id="PF08349"/>
    </source>
</evidence>
<dbReference type="InterPro" id="IPR013560">
    <property type="entry name" value="DUF1722"/>
</dbReference>
<feature type="domain" description="DUF1722" evidence="1">
    <location>
        <begin position="191"/>
        <end position="307"/>
    </location>
</feature>
<comment type="caution">
    <text evidence="2">The sequence shown here is derived from an EMBL/GenBank/DDBJ whole genome shotgun (WGS) entry which is preliminary data.</text>
</comment>
<proteinExistence type="predicted"/>
<dbReference type="AlphaFoldDB" id="A0A7V6DNP5"/>
<dbReference type="PANTHER" id="PTHR30087">
    <property type="entry name" value="INNER MEMBRANE PROTEIN"/>
    <property type="match status" value="1"/>
</dbReference>
<accession>A0A7V6DNP5</accession>
<dbReference type="InterPro" id="IPR017087">
    <property type="entry name" value="UCP037004"/>
</dbReference>
<dbReference type="EMBL" id="DTGR01000026">
    <property type="protein sequence ID" value="HHS28403.1"/>
    <property type="molecule type" value="Genomic_DNA"/>
</dbReference>
<gene>
    <name evidence="2" type="ORF">ENV52_01710</name>
</gene>
<reference evidence="2" key="1">
    <citation type="journal article" date="2020" name="mSystems">
        <title>Genome- and Community-Level Interaction Insights into Carbon Utilization and Element Cycling Functions of Hydrothermarchaeota in Hydrothermal Sediment.</title>
        <authorList>
            <person name="Zhou Z."/>
            <person name="Liu Y."/>
            <person name="Xu W."/>
            <person name="Pan J."/>
            <person name="Luo Z.H."/>
            <person name="Li M."/>
        </authorList>
    </citation>
    <scope>NUCLEOTIDE SEQUENCE [LARGE SCALE GENOMIC DNA]</scope>
    <source>
        <strain evidence="2">SpSt-767</strain>
    </source>
</reference>